<dbReference type="GO" id="GO:0005829">
    <property type="term" value="C:cytosol"/>
    <property type="evidence" value="ECO:0007669"/>
    <property type="project" value="TreeGrafter"/>
</dbReference>
<dbReference type="KEGG" id="olu:OSTLU_25622"/>
<organism evidence="3 4">
    <name type="scientific">Ostreococcus lucimarinus (strain CCE9901)</name>
    <dbReference type="NCBI Taxonomy" id="436017"/>
    <lineage>
        <taxon>Eukaryota</taxon>
        <taxon>Viridiplantae</taxon>
        <taxon>Chlorophyta</taxon>
        <taxon>Mamiellophyceae</taxon>
        <taxon>Mamiellales</taxon>
        <taxon>Bathycoccaceae</taxon>
        <taxon>Ostreococcus</taxon>
    </lineage>
</organism>
<dbReference type="InterPro" id="IPR050275">
    <property type="entry name" value="PGM_Phosphatase"/>
</dbReference>
<proteinExistence type="inferred from homology"/>
<name>A4S8N3_OSTLU</name>
<comment type="similarity">
    <text evidence="1">Belongs to the phosphoglycerate mutase family.</text>
</comment>
<gene>
    <name evidence="3" type="ORF">OSTLU_25622</name>
</gene>
<dbReference type="CDD" id="cd07067">
    <property type="entry name" value="HP_PGM_like"/>
    <property type="match status" value="1"/>
</dbReference>
<reference evidence="3 4" key="1">
    <citation type="journal article" date="2007" name="Proc. Natl. Acad. Sci. U.S.A.">
        <title>The tiny eukaryote Ostreococcus provides genomic insights into the paradox of plankton speciation.</title>
        <authorList>
            <person name="Palenik B."/>
            <person name="Grimwood J."/>
            <person name="Aerts A."/>
            <person name="Rouze P."/>
            <person name="Salamov A."/>
            <person name="Putnam N."/>
            <person name="Dupont C."/>
            <person name="Jorgensen R."/>
            <person name="Derelle E."/>
            <person name="Rombauts S."/>
            <person name="Zhou K."/>
            <person name="Otillar R."/>
            <person name="Merchant S.S."/>
            <person name="Podell S."/>
            <person name="Gaasterland T."/>
            <person name="Napoli C."/>
            <person name="Gendler K."/>
            <person name="Manuell A."/>
            <person name="Tai V."/>
            <person name="Vallon O."/>
            <person name="Piganeau G."/>
            <person name="Jancek S."/>
            <person name="Heijde M."/>
            <person name="Jabbari K."/>
            <person name="Bowler C."/>
            <person name="Lohr M."/>
            <person name="Robbens S."/>
            <person name="Werner G."/>
            <person name="Dubchak I."/>
            <person name="Pazour G.J."/>
            <person name="Ren Q."/>
            <person name="Paulsen I."/>
            <person name="Delwiche C."/>
            <person name="Schmutz J."/>
            <person name="Rokhsar D."/>
            <person name="Van de Peer Y."/>
            <person name="Moreau H."/>
            <person name="Grigoriev I.V."/>
        </authorList>
    </citation>
    <scope>NUCLEOTIDE SEQUENCE [LARGE SCALE GENOMIC DNA]</scope>
    <source>
        <strain evidence="3 4">CCE9901</strain>
    </source>
</reference>
<dbReference type="Gramene" id="ABP00088">
    <property type="protein sequence ID" value="ABP00088"/>
    <property type="gene ID" value="OSTLU_25622"/>
</dbReference>
<accession>A4S8N3</accession>
<keyword evidence="2" id="KW-0732">Signal</keyword>
<evidence type="ECO:0000313" key="4">
    <source>
        <dbReference type="Proteomes" id="UP000001568"/>
    </source>
</evidence>
<evidence type="ECO:0000256" key="1">
    <source>
        <dbReference type="ARBA" id="ARBA00038362"/>
    </source>
</evidence>
<dbReference type="EMBL" id="CP000595">
    <property type="protein sequence ID" value="ABP00088.1"/>
    <property type="molecule type" value="Genomic_DNA"/>
</dbReference>
<dbReference type="GeneID" id="5005764"/>
<dbReference type="AlphaFoldDB" id="A4S8N3"/>
<dbReference type="PANTHER" id="PTHR48100:SF33">
    <property type="entry name" value="PEPTIDASE S54 RHOMBOID DOMAIN-CONTAINING PROTEIN"/>
    <property type="match status" value="1"/>
</dbReference>
<keyword evidence="4" id="KW-1185">Reference proteome</keyword>
<dbReference type="GO" id="GO:0016791">
    <property type="term" value="F:phosphatase activity"/>
    <property type="evidence" value="ECO:0007669"/>
    <property type="project" value="TreeGrafter"/>
</dbReference>
<evidence type="ECO:0000313" key="3">
    <source>
        <dbReference type="EMBL" id="ABP00088.1"/>
    </source>
</evidence>
<sequence length="340" mass="37457">MILRALLTAYGALLCASLVDKRAKRGVRKVHDAVRANAHLVASDEKRWKRSKVDPKTLATRATKTRTVVFIRHGESTWNEVFNRKFDHTFPVRLIGGVIAELGKFFARDSFFLDSPLSATGVAQAQALRAHFATESASRAAKSQTKGYVGDVVDVMLGLRGKSVIASSNLRRAVNTTAHALWCRLSNAKANDKIIIHSALQEMARNVDTYALACKKGDFVPTQTLAKELGVSSVDEAKLFDASSNAGQKKLNRKGRDSMREFAAWVMNQDADVVIAGGHSIWFREFFKTYLPFDSTCPGKKKKIVNCGVVSFDLSFGVLPEHGEVYAIENVKEIYGGFAK</sequence>
<dbReference type="InterPro" id="IPR013078">
    <property type="entry name" value="His_Pase_superF_clade-1"/>
</dbReference>
<dbReference type="Proteomes" id="UP000001568">
    <property type="component" value="Chromosome 15"/>
</dbReference>
<dbReference type="OMA" id="LWFRAFF"/>
<dbReference type="eggNOG" id="ENOG502RZPE">
    <property type="taxonomic scope" value="Eukaryota"/>
</dbReference>
<dbReference type="OrthoDB" id="496981at2759"/>
<dbReference type="SUPFAM" id="SSF53254">
    <property type="entry name" value="Phosphoglycerate mutase-like"/>
    <property type="match status" value="1"/>
</dbReference>
<dbReference type="Gene3D" id="3.40.50.1240">
    <property type="entry name" value="Phosphoglycerate mutase-like"/>
    <property type="match status" value="1"/>
</dbReference>
<dbReference type="InterPro" id="IPR029033">
    <property type="entry name" value="His_PPase_superfam"/>
</dbReference>
<dbReference type="PANTHER" id="PTHR48100">
    <property type="entry name" value="BROAD-SPECIFICITY PHOSPHATASE YOR283W-RELATED"/>
    <property type="match status" value="1"/>
</dbReference>
<dbReference type="SMART" id="SM00855">
    <property type="entry name" value="PGAM"/>
    <property type="match status" value="1"/>
</dbReference>
<protein>
    <submittedName>
        <fullName evidence="3">Uncharacterized protein</fullName>
    </submittedName>
</protein>
<evidence type="ECO:0000256" key="2">
    <source>
        <dbReference type="SAM" id="SignalP"/>
    </source>
</evidence>
<feature type="chain" id="PRO_5002671930" evidence="2">
    <location>
        <begin position="18"/>
        <end position="340"/>
    </location>
</feature>
<dbReference type="RefSeq" id="XP_001421794.1">
    <property type="nucleotide sequence ID" value="XM_001421757.1"/>
</dbReference>
<feature type="signal peptide" evidence="2">
    <location>
        <begin position="1"/>
        <end position="17"/>
    </location>
</feature>
<dbReference type="HOGENOM" id="CLU_058118_0_0_1"/>